<feature type="region of interest" description="Disordered" evidence="5">
    <location>
        <begin position="162"/>
        <end position="239"/>
    </location>
</feature>
<feature type="compositionally biased region" description="Basic and acidic residues" evidence="5">
    <location>
        <begin position="60"/>
        <end position="70"/>
    </location>
</feature>
<evidence type="ECO:0000313" key="8">
    <source>
        <dbReference type="RefSeq" id="XP_039113757.1"/>
    </source>
</evidence>
<dbReference type="GeneID" id="120249321"/>
<keyword evidence="3 4" id="KW-0539">Nucleus</keyword>
<organism evidence="7 8">
    <name type="scientific">Dioscorea cayennensis subsp. rotundata</name>
    <name type="common">White Guinea yam</name>
    <name type="synonym">Dioscorea rotundata</name>
    <dbReference type="NCBI Taxonomy" id="55577"/>
    <lineage>
        <taxon>Eukaryota</taxon>
        <taxon>Viridiplantae</taxon>
        <taxon>Streptophyta</taxon>
        <taxon>Embryophyta</taxon>
        <taxon>Tracheophyta</taxon>
        <taxon>Spermatophyta</taxon>
        <taxon>Magnoliopsida</taxon>
        <taxon>Liliopsida</taxon>
        <taxon>Dioscoreales</taxon>
        <taxon>Dioscoreaceae</taxon>
        <taxon>Dioscorea</taxon>
    </lineage>
</organism>
<dbReference type="PANTHER" id="PTHR31413:SF12">
    <property type="entry name" value="AFP HOMOLOG 2"/>
    <property type="match status" value="1"/>
</dbReference>
<evidence type="ECO:0000313" key="7">
    <source>
        <dbReference type="Proteomes" id="UP001515500"/>
    </source>
</evidence>
<feature type="compositionally biased region" description="Acidic residues" evidence="5">
    <location>
        <begin position="173"/>
        <end position="182"/>
    </location>
</feature>
<comment type="function">
    <text evidence="4">Acts as a negative regulator of abscisic acid (ABA) response.</text>
</comment>
<dbReference type="InterPro" id="IPR032308">
    <property type="entry name" value="TDBD"/>
</dbReference>
<feature type="region of interest" description="Disordered" evidence="5">
    <location>
        <begin position="500"/>
        <end position="529"/>
    </location>
</feature>
<comment type="subcellular location">
    <subcellularLocation>
        <location evidence="1 4">Nucleus</location>
    </subcellularLocation>
</comment>
<proteinExistence type="inferred from homology"/>
<feature type="region of interest" description="Disordered" evidence="5">
    <location>
        <begin position="1"/>
        <end position="79"/>
    </location>
</feature>
<feature type="compositionally biased region" description="Low complexity" evidence="5">
    <location>
        <begin position="223"/>
        <end position="238"/>
    </location>
</feature>
<feature type="compositionally biased region" description="Polar residues" evidence="5">
    <location>
        <begin position="501"/>
        <end position="511"/>
    </location>
</feature>
<feature type="compositionally biased region" description="Low complexity" evidence="5">
    <location>
        <begin position="512"/>
        <end position="523"/>
    </location>
</feature>
<dbReference type="GO" id="GO:0009867">
    <property type="term" value="P:jasmonic acid mediated signaling pathway"/>
    <property type="evidence" value="ECO:0007669"/>
    <property type="project" value="TreeGrafter"/>
</dbReference>
<dbReference type="GO" id="GO:0045892">
    <property type="term" value="P:negative regulation of DNA-templated transcription"/>
    <property type="evidence" value="ECO:0007669"/>
    <property type="project" value="TreeGrafter"/>
</dbReference>
<evidence type="ECO:0000256" key="4">
    <source>
        <dbReference type="RuleBase" id="RU369029"/>
    </source>
</evidence>
<gene>
    <name evidence="8" type="primary">LOC120249321</name>
</gene>
<dbReference type="Pfam" id="PF16135">
    <property type="entry name" value="TDBD"/>
    <property type="match status" value="1"/>
</dbReference>
<protein>
    <recommendedName>
        <fullName evidence="4">Ninja-family protein</fullName>
    </recommendedName>
    <alternativeName>
        <fullName evidence="4">ABI-binding protein</fullName>
    </alternativeName>
</protein>
<accession>A0AB40AFT4</accession>
<dbReference type="AlphaFoldDB" id="A0AB40AFT4"/>
<evidence type="ECO:0000259" key="6">
    <source>
        <dbReference type="Pfam" id="PF16135"/>
    </source>
</evidence>
<keyword evidence="7" id="KW-1185">Reference proteome</keyword>
<reference evidence="8" key="1">
    <citation type="submission" date="2025-08" db="UniProtKB">
        <authorList>
            <consortium name="RefSeq"/>
        </authorList>
    </citation>
    <scope>IDENTIFICATION</scope>
</reference>
<evidence type="ECO:0000256" key="3">
    <source>
        <dbReference type="ARBA" id="ARBA00023242"/>
    </source>
</evidence>
<sequence length="529" mass="56481">MEDEGGLELRLGLSCGGSSGKSKCKDRPSDTKPEEGSSSKGGNMNASDGSFKNFFQADVQNKDQDRKQKQDSFWTDLGKCPAPATDNATGVHGNLSQFEGAKIYGLQIVRQLMTMKRNQGQASVNLHLKRATFKRSMKGPLNMLTQFLKKSNWCYHEKNSRVSFTTDDGSTGENEDIAESEAEGSNSWSVPPHDDSAKCSDIPKYTDKHALKDPALTGSQMQKGSCTSGTESTSELGKGPYGMPMQFQPLNVTTVPYPVPVKVPAPVNAPNTTGFPSPCVMQLMPLANNERPMVQAMSASNPPQLAFGYSHVQLPTLETNSSWAFGSQPQLVSSFPGRTDGASNSVHAEDDMKISHGATSSRVASGSAANLTYSTLDAMKGSGAKHAGEASTYQAESEGKGNSIIFKPKETNSQHVGEGFAQEGSAIRPGIAPNVKFGGSGSYPDLPWVSTTGSGPNGKTISGVTYKYNKDQIKIVCACHGTHMTPEEFVQHANADAPVLENNTGLGNNFKQQSSSLSSQLISKRPKKS</sequence>
<comment type="similarity">
    <text evidence="2 4">Belongs to the Ninja family.</text>
</comment>
<evidence type="ECO:0000256" key="2">
    <source>
        <dbReference type="ARBA" id="ARBA00006081"/>
    </source>
</evidence>
<feature type="compositionally biased region" description="Polar residues" evidence="5">
    <location>
        <begin position="38"/>
        <end position="50"/>
    </location>
</feature>
<dbReference type="GO" id="GO:0005634">
    <property type="term" value="C:nucleus"/>
    <property type="evidence" value="ECO:0007669"/>
    <property type="project" value="UniProtKB-SubCell"/>
</dbReference>
<evidence type="ECO:0000256" key="5">
    <source>
        <dbReference type="SAM" id="MobiDB-lite"/>
    </source>
</evidence>
<dbReference type="InterPro" id="IPR031307">
    <property type="entry name" value="Ninja_fam"/>
</dbReference>
<evidence type="ECO:0000256" key="1">
    <source>
        <dbReference type="ARBA" id="ARBA00004123"/>
    </source>
</evidence>
<feature type="compositionally biased region" description="Polar residues" evidence="5">
    <location>
        <begin position="162"/>
        <end position="172"/>
    </location>
</feature>
<dbReference type="PANTHER" id="PTHR31413">
    <property type="entry name" value="AFP HOMOLOG 2"/>
    <property type="match status" value="1"/>
</dbReference>
<dbReference type="Proteomes" id="UP001515500">
    <property type="component" value="Chromosome 19"/>
</dbReference>
<name>A0AB40AFT4_DIOCR</name>
<feature type="domain" description="Tify" evidence="6">
    <location>
        <begin position="474"/>
        <end position="496"/>
    </location>
</feature>
<feature type="compositionally biased region" description="Basic and acidic residues" evidence="5">
    <location>
        <begin position="23"/>
        <end position="37"/>
    </location>
</feature>
<dbReference type="RefSeq" id="XP_039113757.1">
    <property type="nucleotide sequence ID" value="XM_039257823.1"/>
</dbReference>